<dbReference type="EMBL" id="JARQDL010000001">
    <property type="protein sequence ID" value="MDT2944628.1"/>
    <property type="molecule type" value="Genomic_DNA"/>
</dbReference>
<proteinExistence type="predicted"/>
<sequence length="160" mass="18620">MFTNSIIISSYAVNNAVESLKKLKKSEDKLKKILKLKVKNNDKLENYLNTVNNISKNNVDLMDIIIKAGLKPTQERSVFKYSELFNKKLILEIEGADRKSAEVSINILHNTHSSMNNKLRQIYNTKNDNVQSNDEIIKSAMNIIKKEKKEEKRYEYRINL</sequence>
<accession>A0AAW8UCT8</accession>
<dbReference type="Proteomes" id="UP001250218">
    <property type="component" value="Unassembled WGS sequence"/>
</dbReference>
<protein>
    <submittedName>
        <fullName evidence="1">Uncharacterized protein</fullName>
    </submittedName>
</protein>
<evidence type="ECO:0000313" key="1">
    <source>
        <dbReference type="EMBL" id="MDT2944628.1"/>
    </source>
</evidence>
<comment type="caution">
    <text evidence="1">The sequence shown here is derived from an EMBL/GenBank/DDBJ whole genome shotgun (WGS) entry which is preliminary data.</text>
</comment>
<dbReference type="RefSeq" id="WP_311803935.1">
    <property type="nucleotide sequence ID" value="NZ_JARQCL010000003.1"/>
</dbReference>
<reference evidence="1" key="1">
    <citation type="submission" date="2023-03" db="EMBL/GenBank/DDBJ databases">
        <authorList>
            <person name="Shen W."/>
            <person name="Cai J."/>
        </authorList>
    </citation>
    <scope>NUCLEOTIDE SEQUENCE</scope>
    <source>
        <strain evidence="1">Y37</strain>
    </source>
</reference>
<gene>
    <name evidence="1" type="ORF">P7I04_01075</name>
</gene>
<organism evidence="1 2">
    <name type="scientific">Lactococcus lactis</name>
    <dbReference type="NCBI Taxonomy" id="1358"/>
    <lineage>
        <taxon>Bacteria</taxon>
        <taxon>Bacillati</taxon>
        <taxon>Bacillota</taxon>
        <taxon>Bacilli</taxon>
        <taxon>Lactobacillales</taxon>
        <taxon>Streptococcaceae</taxon>
        <taxon>Lactococcus</taxon>
    </lineage>
</organism>
<evidence type="ECO:0000313" key="2">
    <source>
        <dbReference type="Proteomes" id="UP001250218"/>
    </source>
</evidence>
<name>A0AAW8UCT8_9LACT</name>
<dbReference type="AlphaFoldDB" id="A0AAW8UCT8"/>